<dbReference type="PATRIC" id="fig|1339350.3.peg.561"/>
<accession>A0A078RHJ1</accession>
<comment type="caution">
    <text evidence="1">The sequence shown here is derived from an EMBL/GenBank/DDBJ whole genome shotgun (WGS) entry which is preliminary data.</text>
</comment>
<evidence type="ECO:0000313" key="2">
    <source>
        <dbReference type="Proteomes" id="UP000028134"/>
    </source>
</evidence>
<name>A0A078RHJ1_PHOVU</name>
<evidence type="ECO:0000313" key="1">
    <source>
        <dbReference type="EMBL" id="KDS33417.1"/>
    </source>
</evidence>
<dbReference type="Proteomes" id="UP000028134">
    <property type="component" value="Unassembled WGS sequence"/>
</dbReference>
<proteinExistence type="predicted"/>
<reference evidence="1 2" key="1">
    <citation type="submission" date="2014-04" db="EMBL/GenBank/DDBJ databases">
        <authorList>
            <person name="Sears C."/>
            <person name="Carroll K."/>
            <person name="Sack B.R."/>
            <person name="Qadri F."/>
            <person name="Myers L.L."/>
            <person name="Chung G.-T."/>
            <person name="Escheverria P."/>
            <person name="Fraser C.M."/>
            <person name="Sadzewicz L."/>
            <person name="Shefchek K.A."/>
            <person name="Tallon L."/>
            <person name="Das S.P."/>
            <person name="Daugherty S."/>
            <person name="Mongodin E.F."/>
        </authorList>
    </citation>
    <scope>NUCLEOTIDE SEQUENCE [LARGE SCALE GENOMIC DNA]</scope>
    <source>
        <strain evidence="2">3775 SL(B) 10 (iv)</strain>
    </source>
</reference>
<organism evidence="1 2">
    <name type="scientific">Phocaeicola vulgatus str. 3775 SL</name>
    <name type="common">B</name>
    <name type="synonym">iv</name>
    <dbReference type="NCBI Taxonomy" id="1339350"/>
    <lineage>
        <taxon>Bacteria</taxon>
        <taxon>Pseudomonadati</taxon>
        <taxon>Bacteroidota</taxon>
        <taxon>Bacteroidia</taxon>
        <taxon>Bacteroidales</taxon>
        <taxon>Bacteroidaceae</taxon>
        <taxon>Phocaeicola</taxon>
    </lineage>
</organism>
<dbReference type="AlphaFoldDB" id="A0A078RHJ1"/>
<dbReference type="EMBL" id="JNHI01000002">
    <property type="protein sequence ID" value="KDS33417.1"/>
    <property type="molecule type" value="Genomic_DNA"/>
</dbReference>
<sequence length="37" mass="4386">MCGKECLKDLLTDCLNERIYDWNDARMEYCTQAVRNA</sequence>
<protein>
    <submittedName>
        <fullName evidence="1">Uncharacterized protein</fullName>
    </submittedName>
</protein>
<gene>
    <name evidence="1" type="ORF">M097_0582</name>
</gene>